<name>A0AAW1TZP1_9CUCU</name>
<evidence type="ECO:0000313" key="1">
    <source>
        <dbReference type="EMBL" id="KAK9873819.1"/>
    </source>
</evidence>
<accession>A0AAW1TZP1</accession>
<evidence type="ECO:0000313" key="2">
    <source>
        <dbReference type="Proteomes" id="UP001431783"/>
    </source>
</evidence>
<proteinExistence type="predicted"/>
<reference evidence="1 2" key="1">
    <citation type="submission" date="2023-03" db="EMBL/GenBank/DDBJ databases">
        <title>Genome insight into feeding habits of ladybird beetles.</title>
        <authorList>
            <person name="Li H.-S."/>
            <person name="Huang Y.-H."/>
            <person name="Pang H."/>
        </authorList>
    </citation>
    <scope>NUCLEOTIDE SEQUENCE [LARGE SCALE GENOMIC DNA]</scope>
    <source>
        <strain evidence="1">SYSU_2023b</strain>
        <tissue evidence="1">Whole body</tissue>
    </source>
</reference>
<organism evidence="1 2">
    <name type="scientific">Henosepilachna vigintioctopunctata</name>
    <dbReference type="NCBI Taxonomy" id="420089"/>
    <lineage>
        <taxon>Eukaryota</taxon>
        <taxon>Metazoa</taxon>
        <taxon>Ecdysozoa</taxon>
        <taxon>Arthropoda</taxon>
        <taxon>Hexapoda</taxon>
        <taxon>Insecta</taxon>
        <taxon>Pterygota</taxon>
        <taxon>Neoptera</taxon>
        <taxon>Endopterygota</taxon>
        <taxon>Coleoptera</taxon>
        <taxon>Polyphaga</taxon>
        <taxon>Cucujiformia</taxon>
        <taxon>Coccinelloidea</taxon>
        <taxon>Coccinellidae</taxon>
        <taxon>Epilachninae</taxon>
        <taxon>Epilachnini</taxon>
        <taxon>Henosepilachna</taxon>
    </lineage>
</organism>
<gene>
    <name evidence="1" type="ORF">WA026_002177</name>
</gene>
<sequence length="142" mass="16601">MSYMDDEFFASVVDFYKNKNWKSILNLNEFSNNVKAIRILWVWPDEDDLKFIHKVILKHGMIGVSSIGCGSGLLEWILQESTRQNFHPRPLFSLLMQCKGIGLASYRCGVRHGLRPRRTRYVPPSISVYVQYKYTTLYMNTT</sequence>
<protein>
    <submittedName>
        <fullName evidence="1">Uncharacterized protein</fullName>
    </submittedName>
</protein>
<dbReference type="EMBL" id="JARQZJ010000031">
    <property type="protein sequence ID" value="KAK9873819.1"/>
    <property type="molecule type" value="Genomic_DNA"/>
</dbReference>
<comment type="caution">
    <text evidence="1">The sequence shown here is derived from an EMBL/GenBank/DDBJ whole genome shotgun (WGS) entry which is preliminary data.</text>
</comment>
<dbReference type="Proteomes" id="UP001431783">
    <property type="component" value="Unassembled WGS sequence"/>
</dbReference>
<keyword evidence="2" id="KW-1185">Reference proteome</keyword>
<dbReference type="AlphaFoldDB" id="A0AAW1TZP1"/>